<proteinExistence type="inferred from homology"/>
<dbReference type="Pfam" id="PF03458">
    <property type="entry name" value="Gly_transporter"/>
    <property type="match status" value="2"/>
</dbReference>
<dbReference type="PANTHER" id="PTHR30506">
    <property type="entry name" value="INNER MEMBRANE PROTEIN"/>
    <property type="match status" value="1"/>
</dbReference>
<keyword evidence="5" id="KW-1133">Transmembrane helix</keyword>
<dbReference type="OMA" id="DRRPFYW"/>
<dbReference type="Proteomes" id="UP000253772">
    <property type="component" value="Chromosome c1"/>
</dbReference>
<dbReference type="PANTHER" id="PTHR30506:SF3">
    <property type="entry name" value="UPF0126 INNER MEMBRANE PROTEIN YADS-RELATED"/>
    <property type="match status" value="1"/>
</dbReference>
<keyword evidence="4" id="KW-0812">Transmembrane</keyword>
<dbReference type="OrthoDB" id="9791874at2"/>
<feature type="domain" description="Glycine transporter" evidence="7">
    <location>
        <begin position="108"/>
        <end position="181"/>
    </location>
</feature>
<name>A0A132HJB6_9BURK</name>
<reference evidence="8 9" key="1">
    <citation type="submission" date="2019-03" db="EMBL/GenBank/DDBJ databases">
        <title>Comparative insights into the high quality Complete genome sequence of highly metal resistant Cupriavidus metallidurans strain BS1 isolated from a gold-copper mine.</title>
        <authorList>
            <person name="Mazhar H.S."/>
            <person name="Rensing C."/>
        </authorList>
    </citation>
    <scope>NUCLEOTIDE SEQUENCE [LARGE SCALE GENOMIC DNA]</scope>
    <source>
        <strain evidence="8 9">BS1</strain>
    </source>
</reference>
<dbReference type="GeneID" id="60825160"/>
<evidence type="ECO:0000259" key="7">
    <source>
        <dbReference type="Pfam" id="PF03458"/>
    </source>
</evidence>
<organism evidence="8 9">
    <name type="scientific">Cupriavidus metallidurans</name>
    <dbReference type="NCBI Taxonomy" id="119219"/>
    <lineage>
        <taxon>Bacteria</taxon>
        <taxon>Pseudomonadati</taxon>
        <taxon>Pseudomonadota</taxon>
        <taxon>Betaproteobacteria</taxon>
        <taxon>Burkholderiales</taxon>
        <taxon>Burkholderiaceae</taxon>
        <taxon>Cupriavidus</taxon>
    </lineage>
</organism>
<dbReference type="GO" id="GO:0005886">
    <property type="term" value="C:plasma membrane"/>
    <property type="evidence" value="ECO:0007669"/>
    <property type="project" value="UniProtKB-SubCell"/>
</dbReference>
<dbReference type="InterPro" id="IPR005115">
    <property type="entry name" value="Gly_transporter"/>
</dbReference>
<evidence type="ECO:0000256" key="3">
    <source>
        <dbReference type="ARBA" id="ARBA00022475"/>
    </source>
</evidence>
<feature type="domain" description="Glycine transporter" evidence="7">
    <location>
        <begin position="20"/>
        <end position="92"/>
    </location>
</feature>
<accession>A0A132HJB6</accession>
<gene>
    <name evidence="8" type="ORF">DDF84_003405</name>
</gene>
<evidence type="ECO:0000256" key="2">
    <source>
        <dbReference type="ARBA" id="ARBA00008193"/>
    </source>
</evidence>
<evidence type="ECO:0000256" key="1">
    <source>
        <dbReference type="ARBA" id="ARBA00004651"/>
    </source>
</evidence>
<evidence type="ECO:0000313" key="8">
    <source>
        <dbReference type="EMBL" id="QBP08863.1"/>
    </source>
</evidence>
<evidence type="ECO:0000313" key="9">
    <source>
        <dbReference type="Proteomes" id="UP000253772"/>
    </source>
</evidence>
<evidence type="ECO:0000256" key="6">
    <source>
        <dbReference type="ARBA" id="ARBA00023136"/>
    </source>
</evidence>
<keyword evidence="3" id="KW-1003">Cell membrane</keyword>
<dbReference type="RefSeq" id="WP_008643595.1">
    <property type="nucleotide sequence ID" value="NZ_CP026544.1"/>
</dbReference>
<evidence type="ECO:0000256" key="4">
    <source>
        <dbReference type="ARBA" id="ARBA00022692"/>
    </source>
</evidence>
<dbReference type="AlphaFoldDB" id="A0A132HJB6"/>
<keyword evidence="6" id="KW-0472">Membrane</keyword>
<dbReference type="EMBL" id="CP037900">
    <property type="protein sequence ID" value="QBP08863.1"/>
    <property type="molecule type" value="Genomic_DNA"/>
</dbReference>
<comment type="subcellular location">
    <subcellularLocation>
        <location evidence="1">Cell membrane</location>
        <topology evidence="1">Multi-pass membrane protein</topology>
    </subcellularLocation>
</comment>
<protein>
    <submittedName>
        <fullName evidence="8">Trimeric intracellular cation channel family protein</fullName>
    </submittedName>
</protein>
<sequence length="215" mass="23453">MQYHLPFDLLMGRLPLILHVMEVIGVLAFAVSGVVDARKQRLDVVGTFVVAFATAFGGGTLRDVLLDRRPFYWVDHEYYVLLIFVMSLGASFVLRVASRVASDRTMLVADAIGLGLFSVTGTSLALVAQMTPTVAVMMGIISAVFGGVVRDVLCNEVPMILRDRSPYATCSFVGCWIYVGLTWLRADQEVALLAGALVTMGMRLVSVQFGWKLPS</sequence>
<evidence type="ECO:0000256" key="5">
    <source>
        <dbReference type="ARBA" id="ARBA00022989"/>
    </source>
</evidence>
<comment type="similarity">
    <text evidence="2">Belongs to the UPF0126 family.</text>
</comment>